<organism evidence="7 8">
    <name type="scientific">Nyssa sinensis</name>
    <dbReference type="NCBI Taxonomy" id="561372"/>
    <lineage>
        <taxon>Eukaryota</taxon>
        <taxon>Viridiplantae</taxon>
        <taxon>Streptophyta</taxon>
        <taxon>Embryophyta</taxon>
        <taxon>Tracheophyta</taxon>
        <taxon>Spermatophyta</taxon>
        <taxon>Magnoliopsida</taxon>
        <taxon>eudicotyledons</taxon>
        <taxon>Gunneridae</taxon>
        <taxon>Pentapetalae</taxon>
        <taxon>asterids</taxon>
        <taxon>Cornales</taxon>
        <taxon>Nyssaceae</taxon>
        <taxon>Nyssa</taxon>
    </lineage>
</organism>
<proteinExistence type="predicted"/>
<feature type="domain" description="Phorbol-ester/DAG-type" evidence="6">
    <location>
        <begin position="355"/>
        <end position="410"/>
    </location>
</feature>
<accession>A0A5J4ZV58</accession>
<keyword evidence="8" id="KW-1185">Reference proteome</keyword>
<keyword evidence="4" id="KW-0862">Zinc</keyword>
<feature type="domain" description="Phorbol-ester/DAG-type" evidence="6">
    <location>
        <begin position="295"/>
        <end position="351"/>
    </location>
</feature>
<keyword evidence="2" id="KW-0677">Repeat</keyword>
<protein>
    <recommendedName>
        <fullName evidence="6">Phorbol-ester/DAG-type domain-containing protein</fullName>
    </recommendedName>
</protein>
<evidence type="ECO:0000256" key="3">
    <source>
        <dbReference type="ARBA" id="ARBA00022771"/>
    </source>
</evidence>
<evidence type="ECO:0000256" key="1">
    <source>
        <dbReference type="ARBA" id="ARBA00022723"/>
    </source>
</evidence>
<dbReference type="InterPro" id="IPR004146">
    <property type="entry name" value="DC1"/>
</dbReference>
<dbReference type="OrthoDB" id="1884766at2759"/>
<dbReference type="Gene3D" id="3.30.60.20">
    <property type="match status" value="1"/>
</dbReference>
<dbReference type="EMBL" id="CM018048">
    <property type="protein sequence ID" value="KAA8521007.1"/>
    <property type="molecule type" value="Genomic_DNA"/>
</dbReference>
<dbReference type="GO" id="GO:0008270">
    <property type="term" value="F:zinc ion binding"/>
    <property type="evidence" value="ECO:0007669"/>
    <property type="project" value="UniProtKB-KW"/>
</dbReference>
<dbReference type="SMART" id="SM00109">
    <property type="entry name" value="C1"/>
    <property type="match status" value="5"/>
</dbReference>
<dbReference type="AlphaFoldDB" id="A0A5J4ZV58"/>
<feature type="coiled-coil region" evidence="5">
    <location>
        <begin position="513"/>
        <end position="568"/>
    </location>
</feature>
<dbReference type="PANTHER" id="PTHR46288:SF27">
    <property type="entry name" value="CYSTEINE_HISTIDINE-RICH C1 DOMAIN FAMILY PROTEIN"/>
    <property type="match status" value="1"/>
</dbReference>
<keyword evidence="3" id="KW-0863">Zinc-finger</keyword>
<keyword evidence="5" id="KW-0175">Coiled coil</keyword>
<evidence type="ECO:0000256" key="5">
    <source>
        <dbReference type="SAM" id="Coils"/>
    </source>
</evidence>
<dbReference type="InterPro" id="IPR046349">
    <property type="entry name" value="C1-like_sf"/>
</dbReference>
<dbReference type="InterPro" id="IPR002219">
    <property type="entry name" value="PKC_DAG/PE"/>
</dbReference>
<evidence type="ECO:0000259" key="6">
    <source>
        <dbReference type="PROSITE" id="PS50081"/>
    </source>
</evidence>
<dbReference type="SUPFAM" id="SSF57889">
    <property type="entry name" value="Cysteine-rich domain"/>
    <property type="match status" value="5"/>
</dbReference>
<evidence type="ECO:0000256" key="4">
    <source>
        <dbReference type="ARBA" id="ARBA00022833"/>
    </source>
</evidence>
<dbReference type="InterPro" id="IPR001965">
    <property type="entry name" value="Znf_PHD"/>
</dbReference>
<dbReference type="PROSITE" id="PS50081">
    <property type="entry name" value="ZF_DAG_PE_2"/>
    <property type="match status" value="2"/>
</dbReference>
<dbReference type="PANTHER" id="PTHR46288">
    <property type="entry name" value="PHORBOL-ESTER/DAG-TYPE DOMAIN-CONTAINING PROTEIN"/>
    <property type="match status" value="1"/>
</dbReference>
<dbReference type="Proteomes" id="UP000325577">
    <property type="component" value="Linkage Group LG5"/>
</dbReference>
<evidence type="ECO:0000313" key="7">
    <source>
        <dbReference type="EMBL" id="KAA8521007.1"/>
    </source>
</evidence>
<dbReference type="SMART" id="SM00249">
    <property type="entry name" value="PHD"/>
    <property type="match status" value="4"/>
</dbReference>
<evidence type="ECO:0000313" key="8">
    <source>
        <dbReference type="Proteomes" id="UP000325577"/>
    </source>
</evidence>
<keyword evidence="1" id="KW-0479">Metal-binding</keyword>
<name>A0A5J4ZV58_9ASTE</name>
<evidence type="ECO:0000256" key="2">
    <source>
        <dbReference type="ARBA" id="ARBA00022737"/>
    </source>
</evidence>
<dbReference type="Pfam" id="PF03107">
    <property type="entry name" value="C1_2"/>
    <property type="match status" value="5"/>
</dbReference>
<gene>
    <name evidence="7" type="ORF">F0562_011705</name>
</gene>
<sequence length="583" mass="66959">MEAIKHFSHGHPLLPCDCEEGRGKCFLCDQLIRGSAYGCEPCFFSIHTACAELHLKIVHPFHPQHALTLTKLEEFECSVCGRTPSPRGFAYHCSDCQFDLDVACATLKQVNQLPPSLINGHPHPLILCNNLNDKYMYLPILCSVCDQSIKDSIYVCLQCKLLLHESCINLPQEIKHPFHPDHSLLLRTHPSKLLARCSACSACSLLFTYNCSECEFDLDVHCAALMPITEDQDHHQTQHLRCFHYHPLIRCNNKPNFPFTCKACDLPFENYSLYVCLQCRILIHESCVELPKEIKHPFHQQHESLLTLMTSYSEVNHCRACGKFAEGFGYRCFQCRFKLHTRCAWPIPPFVKSEHHEHPLAFFNAQIENSFCNSCHKLCNRPPFFRCAQCDLSLHLHCYPNLPPTIKHICHLHPLTFTNSPIKDYSDEEEDDDDLVFYCDACEENRNLFEPTYYCAECHYVSHVGCVISEVSWFLEEWTLASKLGDTELDTPIDVVKEKIDEAVGDISGPFSIDEVDKEVEELDTKLEAGKENLEIQKRILQVLRAELVAEQRRAEEQELLVEALKKKKKALIFCGWLRAFAI</sequence>
<reference evidence="7 8" key="1">
    <citation type="submission" date="2019-09" db="EMBL/GenBank/DDBJ databases">
        <title>A chromosome-level genome assembly of the Chinese tupelo Nyssa sinensis.</title>
        <authorList>
            <person name="Yang X."/>
            <person name="Kang M."/>
            <person name="Yang Y."/>
            <person name="Xiong H."/>
            <person name="Wang M."/>
            <person name="Zhang Z."/>
            <person name="Wang Z."/>
            <person name="Wu H."/>
            <person name="Ma T."/>
            <person name="Liu J."/>
            <person name="Xi Z."/>
        </authorList>
    </citation>
    <scope>NUCLEOTIDE SEQUENCE [LARGE SCALE GENOMIC DNA]</scope>
    <source>
        <strain evidence="7">J267</strain>
        <tissue evidence="7">Leaf</tissue>
    </source>
</reference>